<name>A0AAW0Q9J7_9GOBI</name>
<feature type="compositionally biased region" description="Polar residues" evidence="1">
    <location>
        <begin position="83"/>
        <end position="92"/>
    </location>
</feature>
<proteinExistence type="predicted"/>
<accession>A0AAW0Q9J7</accession>
<keyword evidence="2" id="KW-0732">Signal</keyword>
<comment type="caution">
    <text evidence="3">The sequence shown here is derived from an EMBL/GenBank/DDBJ whole genome shotgun (WGS) entry which is preliminary data.</text>
</comment>
<reference evidence="4" key="1">
    <citation type="submission" date="2024-04" db="EMBL/GenBank/DDBJ databases">
        <title>Salinicola lusitanus LLJ914,a marine bacterium isolated from the Okinawa Trough.</title>
        <authorList>
            <person name="Li J."/>
        </authorList>
    </citation>
    <scope>NUCLEOTIDE SEQUENCE [LARGE SCALE GENOMIC DNA]</scope>
</reference>
<evidence type="ECO:0000313" key="4">
    <source>
        <dbReference type="Proteomes" id="UP001460270"/>
    </source>
</evidence>
<keyword evidence="4" id="KW-1185">Reference proteome</keyword>
<dbReference type="EMBL" id="JBBPFD010000001">
    <property type="protein sequence ID" value="KAK7944765.1"/>
    <property type="molecule type" value="Genomic_DNA"/>
</dbReference>
<evidence type="ECO:0000256" key="2">
    <source>
        <dbReference type="SAM" id="SignalP"/>
    </source>
</evidence>
<evidence type="ECO:0000256" key="1">
    <source>
        <dbReference type="SAM" id="MobiDB-lite"/>
    </source>
</evidence>
<evidence type="ECO:0000313" key="3">
    <source>
        <dbReference type="EMBL" id="KAK7944765.1"/>
    </source>
</evidence>
<gene>
    <name evidence="3" type="ORF">WMY93_000493</name>
</gene>
<feature type="region of interest" description="Disordered" evidence="1">
    <location>
        <begin position="23"/>
        <end position="136"/>
    </location>
</feature>
<organism evidence="3 4">
    <name type="scientific">Mugilogobius chulae</name>
    <name type="common">yellowstripe goby</name>
    <dbReference type="NCBI Taxonomy" id="88201"/>
    <lineage>
        <taxon>Eukaryota</taxon>
        <taxon>Metazoa</taxon>
        <taxon>Chordata</taxon>
        <taxon>Craniata</taxon>
        <taxon>Vertebrata</taxon>
        <taxon>Euteleostomi</taxon>
        <taxon>Actinopterygii</taxon>
        <taxon>Neopterygii</taxon>
        <taxon>Teleostei</taxon>
        <taxon>Neoteleostei</taxon>
        <taxon>Acanthomorphata</taxon>
        <taxon>Gobiaria</taxon>
        <taxon>Gobiiformes</taxon>
        <taxon>Gobioidei</taxon>
        <taxon>Gobiidae</taxon>
        <taxon>Gobionellinae</taxon>
        <taxon>Mugilogobius</taxon>
    </lineage>
</organism>
<feature type="compositionally biased region" description="Basic and acidic residues" evidence="1">
    <location>
        <begin position="238"/>
        <end position="261"/>
    </location>
</feature>
<feature type="compositionally biased region" description="Polar residues" evidence="1">
    <location>
        <begin position="116"/>
        <end position="136"/>
    </location>
</feature>
<feature type="compositionally biased region" description="Low complexity" evidence="1">
    <location>
        <begin position="30"/>
        <end position="44"/>
    </location>
</feature>
<dbReference type="Proteomes" id="UP001460270">
    <property type="component" value="Unassembled WGS sequence"/>
</dbReference>
<sequence>MKVRLCVLGPVVVFLCSIPQTGYGGDSKPSADQRSQQMASSSRRNPWTRTSAETRLESDEHRRPQNTLGDSKRQPVDKYVVNLRSQRNNATKDYSLGRSKSKLASSSDSRKELAHKSSSNSTSFTLTKNRSQLKPSSRIISKVDEKVSKAEDGFRTEANRNLTKTVDLDRKELSKAKRGWVRNQFYVLEEHMGPEPQSVPATLSTNKTRKKMTRLRGDPKPLRKGVWEESVLHNVCPLKRESEGTESDRPVPEADGHSARL</sequence>
<feature type="chain" id="PRO_5043889322" evidence="2">
    <location>
        <begin position="25"/>
        <end position="261"/>
    </location>
</feature>
<dbReference type="AlphaFoldDB" id="A0AAW0Q9J7"/>
<feature type="region of interest" description="Disordered" evidence="1">
    <location>
        <begin position="233"/>
        <end position="261"/>
    </location>
</feature>
<feature type="compositionally biased region" description="Low complexity" evidence="1">
    <location>
        <begin position="96"/>
        <end position="107"/>
    </location>
</feature>
<protein>
    <submittedName>
        <fullName evidence="3">Uncharacterized protein</fullName>
    </submittedName>
</protein>
<feature type="compositionally biased region" description="Basic and acidic residues" evidence="1">
    <location>
        <begin position="52"/>
        <end position="63"/>
    </location>
</feature>
<feature type="signal peptide" evidence="2">
    <location>
        <begin position="1"/>
        <end position="24"/>
    </location>
</feature>